<dbReference type="InterPro" id="IPR029045">
    <property type="entry name" value="ClpP/crotonase-like_dom_sf"/>
</dbReference>
<dbReference type="InterPro" id="IPR001753">
    <property type="entry name" value="Enoyl-CoA_hydra/iso"/>
</dbReference>
<evidence type="ECO:0000313" key="8">
    <source>
        <dbReference type="Proteomes" id="UP000015350"/>
    </source>
</evidence>
<dbReference type="GO" id="GO:0006631">
    <property type="term" value="P:fatty acid metabolic process"/>
    <property type="evidence" value="ECO:0007669"/>
    <property type="project" value="UniProtKB-KW"/>
</dbReference>
<dbReference type="SUPFAM" id="SSF52096">
    <property type="entry name" value="ClpP/crotonase"/>
    <property type="match status" value="1"/>
</dbReference>
<dbReference type="GO" id="GO:0016836">
    <property type="term" value="F:hydro-lyase activity"/>
    <property type="evidence" value="ECO:0007669"/>
    <property type="project" value="TreeGrafter"/>
</dbReference>
<evidence type="ECO:0000256" key="4">
    <source>
        <dbReference type="ARBA" id="ARBA00023098"/>
    </source>
</evidence>
<evidence type="ECO:0000256" key="2">
    <source>
        <dbReference type="ARBA" id="ARBA00022832"/>
    </source>
</evidence>
<dbReference type="Gene3D" id="1.10.12.10">
    <property type="entry name" value="Lyase 2-enoyl-coa Hydratase, Chain A, domain 2"/>
    <property type="match status" value="1"/>
</dbReference>
<comment type="caution">
    <text evidence="7">The sequence shown here is derived from an EMBL/GenBank/DDBJ whole genome shotgun (WGS) entry which is preliminary data.</text>
</comment>
<dbReference type="NCBIfam" id="NF006008">
    <property type="entry name" value="PRK08139.1"/>
    <property type="match status" value="1"/>
</dbReference>
<dbReference type="OrthoDB" id="9795613at2"/>
<reference evidence="7 8" key="1">
    <citation type="submission" date="2013-04" db="EMBL/GenBank/DDBJ databases">
        <authorList>
            <person name="Kuznetsov B."/>
            <person name="Ivanovsky R."/>
        </authorList>
    </citation>
    <scope>NUCLEOTIDE SEQUENCE [LARGE SCALE GENOMIC DNA]</scope>
    <source>
        <strain evidence="7 8">MGU-K5</strain>
    </source>
</reference>
<dbReference type="eggNOG" id="COG1024">
    <property type="taxonomic scope" value="Bacteria"/>
</dbReference>
<organism evidence="7 8">
    <name type="scientific">Magnetospirillum fulvum MGU-K5</name>
    <dbReference type="NCBI Taxonomy" id="1316936"/>
    <lineage>
        <taxon>Bacteria</taxon>
        <taxon>Pseudomonadati</taxon>
        <taxon>Pseudomonadota</taxon>
        <taxon>Alphaproteobacteria</taxon>
        <taxon>Rhodospirillales</taxon>
        <taxon>Rhodospirillaceae</taxon>
        <taxon>Magnetospirillum</taxon>
    </lineage>
</organism>
<evidence type="ECO:0000256" key="5">
    <source>
        <dbReference type="ARBA" id="ARBA00037410"/>
    </source>
</evidence>
<proteinExistence type="inferred from homology"/>
<evidence type="ECO:0000256" key="3">
    <source>
        <dbReference type="ARBA" id="ARBA00022946"/>
    </source>
</evidence>
<dbReference type="InterPro" id="IPR014748">
    <property type="entry name" value="Enoyl-CoA_hydra_C"/>
</dbReference>
<sequence>MPSEADAILLTERSGAVATLTLNRPAARNALSMALMRELEAGLARLAEDTTIKAVVLAANGPAFCSGHDLKEMRGLDGRDAVAAVFDQCVRVMTAIVRQPQPVIARVHAMATAAGCQLVASCDLAFAASDARFATPGVNIGLFCSTPMVALSRAIGRKAAMEMLLTGHPIDAATAERWGLINRAVPAEDLNAVTAEIAALIAAKSAYTVKTGKQAFYRQAEMGLDDAYAYAARVMTENMLAADAAEGIDAFLTKRPPVWRD</sequence>
<evidence type="ECO:0000256" key="6">
    <source>
        <dbReference type="ARBA" id="ARBA00040545"/>
    </source>
</evidence>
<dbReference type="Proteomes" id="UP000015350">
    <property type="component" value="Unassembled WGS sequence"/>
</dbReference>
<name>S9TIW3_MAGFU</name>
<keyword evidence="4" id="KW-0443">Lipid metabolism</keyword>
<accession>S9TIW3</accession>
<comment type="similarity">
    <text evidence="1">Belongs to the enoyl-CoA hydratase/isomerase family.</text>
</comment>
<dbReference type="PATRIC" id="fig|1316936.3.peg.1445"/>
<comment type="function">
    <text evidence="5">May play a role in fatty acid biosynthesis and insulin sensitivity.</text>
</comment>
<keyword evidence="2" id="KW-0276">Fatty acid metabolism</keyword>
<evidence type="ECO:0000313" key="7">
    <source>
        <dbReference type="EMBL" id="EPY02146.1"/>
    </source>
</evidence>
<dbReference type="Pfam" id="PF00378">
    <property type="entry name" value="ECH_1"/>
    <property type="match status" value="1"/>
</dbReference>
<dbReference type="PANTHER" id="PTHR43602:SF1">
    <property type="entry name" value="ENOYL-COA HYDRATASE DOMAIN-CONTAINING PROTEIN 3, MITOCHONDRIAL"/>
    <property type="match status" value="1"/>
</dbReference>
<keyword evidence="3" id="KW-0809">Transit peptide</keyword>
<dbReference type="EMBL" id="AQPH01000020">
    <property type="protein sequence ID" value="EPY02146.1"/>
    <property type="molecule type" value="Genomic_DNA"/>
</dbReference>
<dbReference type="Gene3D" id="3.90.226.10">
    <property type="entry name" value="2-enoyl-CoA Hydratase, Chain A, domain 1"/>
    <property type="match status" value="1"/>
</dbReference>
<dbReference type="AlphaFoldDB" id="S9TIW3"/>
<evidence type="ECO:0000256" key="1">
    <source>
        <dbReference type="ARBA" id="ARBA00005254"/>
    </source>
</evidence>
<dbReference type="PANTHER" id="PTHR43602">
    <property type="match status" value="1"/>
</dbReference>
<dbReference type="RefSeq" id="WP_021131791.1">
    <property type="nucleotide sequence ID" value="NZ_AQPH01000020.1"/>
</dbReference>
<dbReference type="STRING" id="1316936.K678_07203"/>
<protein>
    <recommendedName>
        <fullName evidence="6">Enoyl-CoA hydratase domain-containing protein 3, mitochondrial</fullName>
    </recommendedName>
</protein>
<dbReference type="CDD" id="cd06558">
    <property type="entry name" value="crotonase-like"/>
    <property type="match status" value="1"/>
</dbReference>
<gene>
    <name evidence="7" type="ORF">K678_07203</name>
</gene>
<dbReference type="InterPro" id="IPR052377">
    <property type="entry name" value="Mitochondrial_ECH-domain"/>
</dbReference>